<gene>
    <name evidence="7" type="ORF">N2K84_19105</name>
</gene>
<dbReference type="Gene3D" id="1.10.10.10">
    <property type="entry name" value="Winged helix-like DNA-binding domain superfamily/Winged helix DNA-binding domain"/>
    <property type="match status" value="1"/>
</dbReference>
<dbReference type="GO" id="GO:0006352">
    <property type="term" value="P:DNA-templated transcription initiation"/>
    <property type="evidence" value="ECO:0007669"/>
    <property type="project" value="InterPro"/>
</dbReference>
<evidence type="ECO:0000256" key="3">
    <source>
        <dbReference type="ARBA" id="ARBA00023082"/>
    </source>
</evidence>
<evidence type="ECO:0000313" key="7">
    <source>
        <dbReference type="EMBL" id="MCW0484849.1"/>
    </source>
</evidence>
<dbReference type="InterPro" id="IPR039425">
    <property type="entry name" value="RNA_pol_sigma-70-like"/>
</dbReference>
<dbReference type="GO" id="GO:0016987">
    <property type="term" value="F:sigma factor activity"/>
    <property type="evidence" value="ECO:0007669"/>
    <property type="project" value="UniProtKB-KW"/>
</dbReference>
<dbReference type="PANTHER" id="PTHR43133:SF51">
    <property type="entry name" value="RNA POLYMERASE SIGMA FACTOR"/>
    <property type="match status" value="1"/>
</dbReference>
<dbReference type="CDD" id="cd06171">
    <property type="entry name" value="Sigma70_r4"/>
    <property type="match status" value="1"/>
</dbReference>
<dbReference type="Proteomes" id="UP001163821">
    <property type="component" value="Unassembled WGS sequence"/>
</dbReference>
<feature type="domain" description="RNA polymerase sigma-70 region 2" evidence="5">
    <location>
        <begin position="24"/>
        <end position="91"/>
    </location>
</feature>
<dbReference type="SUPFAM" id="SSF88659">
    <property type="entry name" value="Sigma3 and sigma4 domains of RNA polymerase sigma factors"/>
    <property type="match status" value="1"/>
</dbReference>
<dbReference type="InterPro" id="IPR014284">
    <property type="entry name" value="RNA_pol_sigma-70_dom"/>
</dbReference>
<comment type="similarity">
    <text evidence="1">Belongs to the sigma-70 factor family. ECF subfamily.</text>
</comment>
<dbReference type="EMBL" id="JAPAAF010000056">
    <property type="protein sequence ID" value="MCW0484849.1"/>
    <property type="molecule type" value="Genomic_DNA"/>
</dbReference>
<dbReference type="RefSeq" id="WP_282593441.1">
    <property type="nucleotide sequence ID" value="NZ_JAPAAF010000056.1"/>
</dbReference>
<dbReference type="PANTHER" id="PTHR43133">
    <property type="entry name" value="RNA POLYMERASE ECF-TYPE SIGMA FACTO"/>
    <property type="match status" value="1"/>
</dbReference>
<dbReference type="InterPro" id="IPR013324">
    <property type="entry name" value="RNA_pol_sigma_r3/r4-like"/>
</dbReference>
<protein>
    <submittedName>
        <fullName evidence="7">Sigma-70 family RNA polymerase sigma factor</fullName>
    </submittedName>
</protein>
<accession>A0AA42C8L1</accession>
<name>A0AA42C8L1_9BACT</name>
<sequence>MLKVRIHKLINKSIKGDAKARKTLYGQIAPMMLSVAYRYASSASDAEDIFQDSVLNFFEKLHQLRDADKIGGWAKQIVVHEAIRYYKKHKKLSFVDDATNKDVAIEDESSIYGQININEVLKVIQQLPEKMRLVINLYAIEGYKHEEIAEMLGISVGTSKSNLHDARKRMKRFMQEEQRKLG</sequence>
<dbReference type="InterPro" id="IPR007627">
    <property type="entry name" value="RNA_pol_sigma70_r2"/>
</dbReference>
<comment type="caution">
    <text evidence="7">The sequence shown here is derived from an EMBL/GenBank/DDBJ whole genome shotgun (WGS) entry which is preliminary data.</text>
</comment>
<proteinExistence type="inferred from homology"/>
<dbReference type="InterPro" id="IPR013249">
    <property type="entry name" value="RNA_pol_sigma70_r4_t2"/>
</dbReference>
<dbReference type="GO" id="GO:0003677">
    <property type="term" value="F:DNA binding"/>
    <property type="evidence" value="ECO:0007669"/>
    <property type="project" value="InterPro"/>
</dbReference>
<evidence type="ECO:0000259" key="5">
    <source>
        <dbReference type="Pfam" id="PF04542"/>
    </source>
</evidence>
<organism evidence="7 8">
    <name type="scientific">Gaoshiqia sediminis</name>
    <dbReference type="NCBI Taxonomy" id="2986998"/>
    <lineage>
        <taxon>Bacteria</taxon>
        <taxon>Pseudomonadati</taxon>
        <taxon>Bacteroidota</taxon>
        <taxon>Bacteroidia</taxon>
        <taxon>Marinilabiliales</taxon>
        <taxon>Prolixibacteraceae</taxon>
        <taxon>Gaoshiqia</taxon>
    </lineage>
</organism>
<keyword evidence="8" id="KW-1185">Reference proteome</keyword>
<evidence type="ECO:0000256" key="1">
    <source>
        <dbReference type="ARBA" id="ARBA00010641"/>
    </source>
</evidence>
<dbReference type="Pfam" id="PF08281">
    <property type="entry name" value="Sigma70_r4_2"/>
    <property type="match status" value="1"/>
</dbReference>
<dbReference type="NCBIfam" id="TIGR02937">
    <property type="entry name" value="sigma70-ECF"/>
    <property type="match status" value="1"/>
</dbReference>
<dbReference type="Pfam" id="PF04542">
    <property type="entry name" value="Sigma70_r2"/>
    <property type="match status" value="1"/>
</dbReference>
<dbReference type="SUPFAM" id="SSF88946">
    <property type="entry name" value="Sigma2 domain of RNA polymerase sigma factors"/>
    <property type="match status" value="1"/>
</dbReference>
<evidence type="ECO:0000259" key="6">
    <source>
        <dbReference type="Pfam" id="PF08281"/>
    </source>
</evidence>
<evidence type="ECO:0000256" key="4">
    <source>
        <dbReference type="ARBA" id="ARBA00023163"/>
    </source>
</evidence>
<keyword evidence="3" id="KW-0731">Sigma factor</keyword>
<evidence type="ECO:0000256" key="2">
    <source>
        <dbReference type="ARBA" id="ARBA00023015"/>
    </source>
</evidence>
<evidence type="ECO:0000313" key="8">
    <source>
        <dbReference type="Proteomes" id="UP001163821"/>
    </source>
</evidence>
<dbReference type="InterPro" id="IPR013325">
    <property type="entry name" value="RNA_pol_sigma_r2"/>
</dbReference>
<dbReference type="Gene3D" id="1.10.1740.10">
    <property type="match status" value="1"/>
</dbReference>
<dbReference type="InterPro" id="IPR036388">
    <property type="entry name" value="WH-like_DNA-bd_sf"/>
</dbReference>
<keyword evidence="2" id="KW-0805">Transcription regulation</keyword>
<keyword evidence="4" id="KW-0804">Transcription</keyword>
<reference evidence="7" key="1">
    <citation type="submission" date="2022-10" db="EMBL/GenBank/DDBJ databases">
        <title>Gaoshiqiia sediminis gen. nov., sp. nov., isolated from coastal sediment.</title>
        <authorList>
            <person name="Yu W.X."/>
            <person name="Mu D.S."/>
            <person name="Du J.Z."/>
            <person name="Liang Y.Q."/>
        </authorList>
    </citation>
    <scope>NUCLEOTIDE SEQUENCE</scope>
    <source>
        <strain evidence="7">A06</strain>
    </source>
</reference>
<feature type="domain" description="RNA polymerase sigma factor 70 region 4 type 2" evidence="6">
    <location>
        <begin position="118"/>
        <end position="170"/>
    </location>
</feature>
<dbReference type="AlphaFoldDB" id="A0AA42C8L1"/>